<dbReference type="PANTHER" id="PTHR34404">
    <property type="entry name" value="REGULATORY PROTEIN, FMDB FAMILY"/>
    <property type="match status" value="1"/>
</dbReference>
<dbReference type="Pfam" id="PF09723">
    <property type="entry name" value="Zn_ribbon_8"/>
    <property type="match status" value="1"/>
</dbReference>
<accession>A0A968KTK1</accession>
<protein>
    <submittedName>
        <fullName evidence="2">Zinc ribbon domain-containing protein</fullName>
    </submittedName>
</protein>
<dbReference type="SMART" id="SM00834">
    <property type="entry name" value="CxxC_CXXC_SSSS"/>
    <property type="match status" value="1"/>
</dbReference>
<reference evidence="2" key="1">
    <citation type="submission" date="2020-03" db="EMBL/GenBank/DDBJ databases">
        <title>Spirochaetal bacteria isolated from arthropods constitute a novel genus Entomospira genus novum within the order Spirochaetales.</title>
        <authorList>
            <person name="Grana-Miraglia L."/>
            <person name="Sikutova S."/>
            <person name="Fingerle V."/>
            <person name="Sing A."/>
            <person name="Castillo-Ramirez S."/>
            <person name="Margos G."/>
            <person name="Rudolf I."/>
        </authorList>
    </citation>
    <scope>NUCLEOTIDE SEQUENCE</scope>
    <source>
        <strain evidence="2">BR208</strain>
    </source>
</reference>
<dbReference type="NCBIfam" id="TIGR02605">
    <property type="entry name" value="CxxC_CxxC_SSSS"/>
    <property type="match status" value="1"/>
</dbReference>
<dbReference type="RefSeq" id="WP_167703889.1">
    <property type="nucleotide sequence ID" value="NZ_CP118168.1"/>
</dbReference>
<evidence type="ECO:0000313" key="2">
    <source>
        <dbReference type="EMBL" id="NIZ47476.1"/>
    </source>
</evidence>
<sequence length="66" mass="7316">MPTYDYFCSDCNEAIEIFQSMSDPDVEKCPTCSSTEIRKLISVGSGVIFKGSGFYATDNRTKTSQD</sequence>
<dbReference type="Proteomes" id="UP000752013">
    <property type="component" value="Unassembled WGS sequence"/>
</dbReference>
<feature type="domain" description="Putative regulatory protein FmdB zinc ribbon" evidence="1">
    <location>
        <begin position="1"/>
        <end position="42"/>
    </location>
</feature>
<name>A0A968KTK1_9SPIO</name>
<dbReference type="PANTHER" id="PTHR34404:SF2">
    <property type="entry name" value="CONSERVED SERINE RICH PROTEIN"/>
    <property type="match status" value="1"/>
</dbReference>
<evidence type="ECO:0000259" key="1">
    <source>
        <dbReference type="SMART" id="SM00834"/>
    </source>
</evidence>
<keyword evidence="3" id="KW-1185">Reference proteome</keyword>
<gene>
    <name evidence="2" type="ORF">HCT46_06080</name>
</gene>
<dbReference type="InterPro" id="IPR013429">
    <property type="entry name" value="Regulatory_FmdB_Zinc_ribbon"/>
</dbReference>
<evidence type="ECO:0000313" key="3">
    <source>
        <dbReference type="Proteomes" id="UP000752013"/>
    </source>
</evidence>
<organism evidence="2 3">
    <name type="scientific">Entomospira nematocerorum</name>
    <dbReference type="NCBI Taxonomy" id="2719987"/>
    <lineage>
        <taxon>Bacteria</taxon>
        <taxon>Pseudomonadati</taxon>
        <taxon>Spirochaetota</taxon>
        <taxon>Spirochaetia</taxon>
        <taxon>Spirochaetales</taxon>
        <taxon>Spirochaetaceae</taxon>
        <taxon>Entomospira</taxon>
    </lineage>
</organism>
<dbReference type="EMBL" id="JAATLK010000001">
    <property type="protein sequence ID" value="NIZ47476.1"/>
    <property type="molecule type" value="Genomic_DNA"/>
</dbReference>
<dbReference type="AlphaFoldDB" id="A0A968KTK1"/>
<comment type="caution">
    <text evidence="2">The sequence shown here is derived from an EMBL/GenBank/DDBJ whole genome shotgun (WGS) entry which is preliminary data.</text>
</comment>
<proteinExistence type="predicted"/>